<dbReference type="GO" id="GO:0008168">
    <property type="term" value="F:methyltransferase activity"/>
    <property type="evidence" value="ECO:0007669"/>
    <property type="project" value="UniProtKB-KW"/>
</dbReference>
<gene>
    <name evidence="4" type="ORF">SAMN05421854_107197</name>
</gene>
<organism evidence="4 5">
    <name type="scientific">Amycolatopsis rubida</name>
    <dbReference type="NCBI Taxonomy" id="112413"/>
    <lineage>
        <taxon>Bacteria</taxon>
        <taxon>Bacillati</taxon>
        <taxon>Actinomycetota</taxon>
        <taxon>Actinomycetes</taxon>
        <taxon>Pseudonocardiales</taxon>
        <taxon>Pseudonocardiaceae</taxon>
        <taxon>Amycolatopsis</taxon>
    </lineage>
</organism>
<dbReference type="STRING" id="112413.SAMN05421854_107197"/>
<evidence type="ECO:0000256" key="1">
    <source>
        <dbReference type="ARBA" id="ARBA00022603"/>
    </source>
</evidence>
<evidence type="ECO:0000313" key="4">
    <source>
        <dbReference type="EMBL" id="SFP85341.1"/>
    </source>
</evidence>
<feature type="domain" description="Methyltransferase" evidence="3">
    <location>
        <begin position="53"/>
        <end position="141"/>
    </location>
</feature>
<dbReference type="Gene3D" id="3.40.50.150">
    <property type="entry name" value="Vaccinia Virus protein VP39"/>
    <property type="match status" value="1"/>
</dbReference>
<dbReference type="AlphaFoldDB" id="A0A1I5TR15"/>
<evidence type="ECO:0000259" key="3">
    <source>
        <dbReference type="Pfam" id="PF13649"/>
    </source>
</evidence>
<dbReference type="PANTHER" id="PTHR43861:SF1">
    <property type="entry name" value="TRANS-ACONITATE 2-METHYLTRANSFERASE"/>
    <property type="match status" value="1"/>
</dbReference>
<evidence type="ECO:0000256" key="2">
    <source>
        <dbReference type="ARBA" id="ARBA00022679"/>
    </source>
</evidence>
<reference evidence="4 5" key="1">
    <citation type="submission" date="2016-10" db="EMBL/GenBank/DDBJ databases">
        <authorList>
            <person name="de Groot N.N."/>
        </authorList>
    </citation>
    <scope>NUCLEOTIDE SEQUENCE [LARGE SCALE GENOMIC DNA]</scope>
    <source>
        <strain evidence="4 5">DSM 44637</strain>
    </source>
</reference>
<dbReference type="Pfam" id="PF13649">
    <property type="entry name" value="Methyltransf_25"/>
    <property type="match status" value="1"/>
</dbReference>
<evidence type="ECO:0000313" key="5">
    <source>
        <dbReference type="Proteomes" id="UP000199137"/>
    </source>
</evidence>
<keyword evidence="1 4" id="KW-0489">Methyltransferase</keyword>
<accession>A0A1I5TR15</accession>
<dbReference type="EMBL" id="FOWC01000007">
    <property type="protein sequence ID" value="SFP85341.1"/>
    <property type="molecule type" value="Genomic_DNA"/>
</dbReference>
<name>A0A1I5TR15_9PSEU</name>
<dbReference type="InterPro" id="IPR041698">
    <property type="entry name" value="Methyltransf_25"/>
</dbReference>
<dbReference type="CDD" id="cd02440">
    <property type="entry name" value="AdoMet_MTases"/>
    <property type="match status" value="1"/>
</dbReference>
<keyword evidence="2 4" id="KW-0808">Transferase</keyword>
<protein>
    <submittedName>
        <fullName evidence="4">Methyltransferase domain-containing protein</fullName>
    </submittedName>
</protein>
<dbReference type="GO" id="GO:0032259">
    <property type="term" value="P:methylation"/>
    <property type="evidence" value="ECO:0007669"/>
    <property type="project" value="UniProtKB-KW"/>
</dbReference>
<dbReference type="PANTHER" id="PTHR43861">
    <property type="entry name" value="TRANS-ACONITATE 2-METHYLTRANSFERASE-RELATED"/>
    <property type="match status" value="1"/>
</dbReference>
<sequence length="214" mass="23204">MTEPVYVTETRSAYDTVAESYAEMLKDFLESSTWDRTMLGAFAELTGEGPVGDLGCGPGRLTGYLASLGLDVFGVDLSPTMVEVARRTHPHLRFAVGSLAALDIADGSLAGALAWYSLIHTPPEELPVLAKELARVLRPGGWLLTAFQVGDNQRRRIENAYGHDIAADAYRLDPDFVAQLLADAGFVVDARLVRKPGPSYEATDQAYLMARKEG</sequence>
<dbReference type="SUPFAM" id="SSF53335">
    <property type="entry name" value="S-adenosyl-L-methionine-dependent methyltransferases"/>
    <property type="match status" value="1"/>
</dbReference>
<dbReference type="OrthoDB" id="9805171at2"/>
<proteinExistence type="predicted"/>
<dbReference type="InterPro" id="IPR029063">
    <property type="entry name" value="SAM-dependent_MTases_sf"/>
</dbReference>
<dbReference type="RefSeq" id="WP_093574948.1">
    <property type="nucleotide sequence ID" value="NZ_FOWC01000007.1"/>
</dbReference>
<dbReference type="Proteomes" id="UP000199137">
    <property type="component" value="Unassembled WGS sequence"/>
</dbReference>